<keyword evidence="2" id="KW-1185">Reference proteome</keyword>
<organism evidence="1 2">
    <name type="scientific">Apatococcus lobatus</name>
    <dbReference type="NCBI Taxonomy" id="904363"/>
    <lineage>
        <taxon>Eukaryota</taxon>
        <taxon>Viridiplantae</taxon>
        <taxon>Chlorophyta</taxon>
        <taxon>core chlorophytes</taxon>
        <taxon>Trebouxiophyceae</taxon>
        <taxon>Chlorellales</taxon>
        <taxon>Chlorellaceae</taxon>
        <taxon>Apatococcus</taxon>
    </lineage>
</organism>
<gene>
    <name evidence="1" type="ORF">WJX74_010188</name>
</gene>
<dbReference type="EMBL" id="JALJOS010000007">
    <property type="protein sequence ID" value="KAK9836876.1"/>
    <property type="molecule type" value="Genomic_DNA"/>
</dbReference>
<dbReference type="PANTHER" id="PTHR34044:SF1">
    <property type="entry name" value="NUCLEAR PROTEIN"/>
    <property type="match status" value="1"/>
</dbReference>
<sequence length="300" mass="32570">MSLSACGRHTSSAGPRLSKCCRQAVRAPTTRARPVKAAAAAAAMQDWTIVGSGRVGQALAEMGENDTVVRRGQMVEGPQGPIVVCTRNDALEDVVNATPEERRRDLVFIQNGMLQPWLAERGLEQNTQVLVYFAVPKAGATPEDGKTDANPEGLTAAWGLHAEAVATRLHANNLACKVLEKDAFQRSMLEKLIWISSFMLIGTKHKVNVGEVESKHTDEVAGLMKELGGVGGAELGVQLDDKFVERLLAYARSVASFPTAVKEFYWRNGWFHRITERETAAGKPDPFPTHTALLQEVGAI</sequence>
<accession>A0AAW1RUP8</accession>
<dbReference type="PANTHER" id="PTHR34044">
    <property type="entry name" value="NUCLEAR PROTEIN"/>
    <property type="match status" value="1"/>
</dbReference>
<evidence type="ECO:0000313" key="1">
    <source>
        <dbReference type="EMBL" id="KAK9836876.1"/>
    </source>
</evidence>
<comment type="caution">
    <text evidence="1">The sequence shown here is derived from an EMBL/GenBank/DDBJ whole genome shotgun (WGS) entry which is preliminary data.</text>
</comment>
<evidence type="ECO:0000313" key="2">
    <source>
        <dbReference type="Proteomes" id="UP001438707"/>
    </source>
</evidence>
<protein>
    <submittedName>
        <fullName evidence="1">Uncharacterized protein</fullName>
    </submittedName>
</protein>
<dbReference type="Proteomes" id="UP001438707">
    <property type="component" value="Unassembled WGS sequence"/>
</dbReference>
<dbReference type="AlphaFoldDB" id="A0AAW1RUP8"/>
<name>A0AAW1RUP8_9CHLO</name>
<reference evidence="1 2" key="1">
    <citation type="journal article" date="2024" name="Nat. Commun.">
        <title>Phylogenomics reveals the evolutionary origins of lichenization in chlorophyte algae.</title>
        <authorList>
            <person name="Puginier C."/>
            <person name="Libourel C."/>
            <person name="Otte J."/>
            <person name="Skaloud P."/>
            <person name="Haon M."/>
            <person name="Grisel S."/>
            <person name="Petersen M."/>
            <person name="Berrin J.G."/>
            <person name="Delaux P.M."/>
            <person name="Dal Grande F."/>
            <person name="Keller J."/>
        </authorList>
    </citation>
    <scope>NUCLEOTIDE SEQUENCE [LARGE SCALE GENOMIC DNA]</scope>
    <source>
        <strain evidence="1 2">SAG 2145</strain>
    </source>
</reference>
<proteinExistence type="predicted"/>